<accession>A0ACB8CAZ2</accession>
<keyword evidence="2" id="KW-1185">Reference proteome</keyword>
<gene>
    <name evidence="1" type="ORF">HPB49_019374</name>
</gene>
<reference evidence="1" key="1">
    <citation type="submission" date="2020-05" db="EMBL/GenBank/DDBJ databases">
        <title>Large-scale comparative analyses of tick genomes elucidate their genetic diversity and vector capacities.</title>
        <authorList>
            <person name="Jia N."/>
            <person name="Wang J."/>
            <person name="Shi W."/>
            <person name="Du L."/>
            <person name="Sun Y."/>
            <person name="Zhan W."/>
            <person name="Jiang J."/>
            <person name="Wang Q."/>
            <person name="Zhang B."/>
            <person name="Ji P."/>
            <person name="Sakyi L.B."/>
            <person name="Cui X."/>
            <person name="Yuan T."/>
            <person name="Jiang B."/>
            <person name="Yang W."/>
            <person name="Lam T.T.-Y."/>
            <person name="Chang Q."/>
            <person name="Ding S."/>
            <person name="Wang X."/>
            <person name="Zhu J."/>
            <person name="Ruan X."/>
            <person name="Zhao L."/>
            <person name="Wei J."/>
            <person name="Que T."/>
            <person name="Du C."/>
            <person name="Cheng J."/>
            <person name="Dai P."/>
            <person name="Han X."/>
            <person name="Huang E."/>
            <person name="Gao Y."/>
            <person name="Liu J."/>
            <person name="Shao H."/>
            <person name="Ye R."/>
            <person name="Li L."/>
            <person name="Wei W."/>
            <person name="Wang X."/>
            <person name="Wang C."/>
            <person name="Yang T."/>
            <person name="Huo Q."/>
            <person name="Li W."/>
            <person name="Guo W."/>
            <person name="Chen H."/>
            <person name="Zhou L."/>
            <person name="Ni X."/>
            <person name="Tian J."/>
            <person name="Zhou Y."/>
            <person name="Sheng Y."/>
            <person name="Liu T."/>
            <person name="Pan Y."/>
            <person name="Xia L."/>
            <person name="Li J."/>
            <person name="Zhao F."/>
            <person name="Cao W."/>
        </authorList>
    </citation>
    <scope>NUCLEOTIDE SEQUENCE</scope>
    <source>
        <strain evidence="1">Dsil-2018</strain>
    </source>
</reference>
<evidence type="ECO:0000313" key="2">
    <source>
        <dbReference type="Proteomes" id="UP000821865"/>
    </source>
</evidence>
<comment type="caution">
    <text evidence="1">The sequence shown here is derived from an EMBL/GenBank/DDBJ whole genome shotgun (WGS) entry which is preliminary data.</text>
</comment>
<dbReference type="EMBL" id="CM023477">
    <property type="protein sequence ID" value="KAH7938029.1"/>
    <property type="molecule type" value="Genomic_DNA"/>
</dbReference>
<dbReference type="Proteomes" id="UP000821865">
    <property type="component" value="Chromosome 8"/>
</dbReference>
<protein>
    <submittedName>
        <fullName evidence="1">Uncharacterized protein</fullName>
    </submittedName>
</protein>
<sequence length="96" mass="10632">MSSCGYVTFLLWQPYSFGYQVLDKYGTQHREEKSNGLGSVKGSYGFTDAWGRFRQVHYVADKYGFRAKVLTNEPGTSNQQPAAVRMLSSGGGGHGR</sequence>
<proteinExistence type="predicted"/>
<name>A0ACB8CAZ2_DERSI</name>
<evidence type="ECO:0000313" key="1">
    <source>
        <dbReference type="EMBL" id="KAH7938029.1"/>
    </source>
</evidence>
<organism evidence="1 2">
    <name type="scientific">Dermacentor silvarum</name>
    <name type="common">Tick</name>
    <dbReference type="NCBI Taxonomy" id="543639"/>
    <lineage>
        <taxon>Eukaryota</taxon>
        <taxon>Metazoa</taxon>
        <taxon>Ecdysozoa</taxon>
        <taxon>Arthropoda</taxon>
        <taxon>Chelicerata</taxon>
        <taxon>Arachnida</taxon>
        <taxon>Acari</taxon>
        <taxon>Parasitiformes</taxon>
        <taxon>Ixodida</taxon>
        <taxon>Ixodoidea</taxon>
        <taxon>Ixodidae</taxon>
        <taxon>Rhipicephalinae</taxon>
        <taxon>Dermacentor</taxon>
    </lineage>
</organism>